<feature type="compositionally biased region" description="Basic and acidic residues" evidence="6">
    <location>
        <begin position="1"/>
        <end position="10"/>
    </location>
</feature>
<dbReference type="RefSeq" id="XP_009826326.1">
    <property type="nucleotide sequence ID" value="XM_009828024.1"/>
</dbReference>
<sequence>MSSTAAKDDSTSPTSADKSPPSSWRIFLLVGLVAAAVVGGFQWYTSTTTSSSSRVLLESIDGPKTVTVYDNGQSSGGVQVTLFPSHVPSGHALAAYLSEFIVVDGIQLATLPPTPVVADRVYTGHGMLVSSFDDIVHGDRLYLVAPGLLFVWPFVTLGHRVHLTAKLSPTTKPIVLESFSDSPRVFHVHNFFTDAEADALVDRILTIDDDLDKLQQSHVGHVSGAKKVSRHRTSENAFDQVSDTAVSIRKRSFDLLRVHPYQDDMSDGLQLLRYTQKQAYIAHTDYFSTHTSSDWNWNPKAGGSNRFATVFLYLSNVTAGGQTVFPLADMPPGHDHPPMSPDVQELAQSLFEDNSWEKDMVTKCSTKLASYPRKTHAVLFYSQKPNGELDPQSLHGGCPVLEGTKWAANLWVWNKRRYGLDQARTDKLNVRFVNPSSVAVDLAWKESKMATIPAGHSVPYSSFHGHVWSFRQAGTDTVLHTHTLSVDDGVDQTISLPTSTSGAVGDEL</sequence>
<feature type="compositionally biased region" description="Polar residues" evidence="6">
    <location>
        <begin position="11"/>
        <end position="21"/>
    </location>
</feature>
<keyword evidence="2" id="KW-0479">Metal-binding</keyword>
<protein>
    <recommendedName>
        <fullName evidence="8">Fe2OG dioxygenase domain-containing protein</fullName>
    </recommendedName>
</protein>
<dbReference type="InterPro" id="IPR036208">
    <property type="entry name" value="VHL_sf"/>
</dbReference>
<dbReference type="GO" id="GO:0004656">
    <property type="term" value="F:procollagen-proline 4-dioxygenase activity"/>
    <property type="evidence" value="ECO:0007669"/>
    <property type="project" value="TreeGrafter"/>
</dbReference>
<keyword evidence="4" id="KW-0560">Oxidoreductase</keyword>
<evidence type="ECO:0000256" key="6">
    <source>
        <dbReference type="SAM" id="MobiDB-lite"/>
    </source>
</evidence>
<dbReference type="STRING" id="112090.W4H054"/>
<dbReference type="PROSITE" id="PS51471">
    <property type="entry name" value="FE2OG_OXY"/>
    <property type="match status" value="1"/>
</dbReference>
<dbReference type="InterPro" id="IPR005123">
    <property type="entry name" value="Oxoglu/Fe-dep_dioxygenase_dom"/>
</dbReference>
<evidence type="ECO:0000256" key="3">
    <source>
        <dbReference type="ARBA" id="ARBA00022964"/>
    </source>
</evidence>
<gene>
    <name evidence="9" type="ORF">H257_03782</name>
</gene>
<keyword evidence="7" id="KW-0472">Membrane</keyword>
<dbReference type="GO" id="GO:0031418">
    <property type="term" value="F:L-ascorbic acid binding"/>
    <property type="evidence" value="ECO:0007669"/>
    <property type="project" value="InterPro"/>
</dbReference>
<feature type="domain" description="Fe2OG dioxygenase" evidence="8">
    <location>
        <begin position="265"/>
        <end position="414"/>
    </location>
</feature>
<dbReference type="InterPro" id="IPR045054">
    <property type="entry name" value="P4HA-like"/>
</dbReference>
<keyword evidence="3" id="KW-0223">Dioxygenase</keyword>
<keyword evidence="7" id="KW-0812">Transmembrane</keyword>
<accession>W4H054</accession>
<feature type="region of interest" description="Disordered" evidence="6">
    <location>
        <begin position="1"/>
        <end position="21"/>
    </location>
</feature>
<organism evidence="9">
    <name type="scientific">Aphanomyces astaci</name>
    <name type="common">Crayfish plague agent</name>
    <dbReference type="NCBI Taxonomy" id="112090"/>
    <lineage>
        <taxon>Eukaryota</taxon>
        <taxon>Sar</taxon>
        <taxon>Stramenopiles</taxon>
        <taxon>Oomycota</taxon>
        <taxon>Saprolegniomycetes</taxon>
        <taxon>Saprolegniales</taxon>
        <taxon>Verrucalvaceae</taxon>
        <taxon>Aphanomyces</taxon>
    </lineage>
</organism>
<dbReference type="FunFam" id="2.60.120.620:FF:000017">
    <property type="entry name" value="Transmembrane prolyl 4-hydroxylase"/>
    <property type="match status" value="1"/>
</dbReference>
<dbReference type="GO" id="GO:0005783">
    <property type="term" value="C:endoplasmic reticulum"/>
    <property type="evidence" value="ECO:0007669"/>
    <property type="project" value="TreeGrafter"/>
</dbReference>
<evidence type="ECO:0000256" key="5">
    <source>
        <dbReference type="ARBA" id="ARBA00023004"/>
    </source>
</evidence>
<dbReference type="InterPro" id="IPR006620">
    <property type="entry name" value="Pro_4_hyd_alph"/>
</dbReference>
<dbReference type="SUPFAM" id="SSF49468">
    <property type="entry name" value="VHL"/>
    <property type="match status" value="1"/>
</dbReference>
<proteinExistence type="predicted"/>
<dbReference type="InterPro" id="IPR044862">
    <property type="entry name" value="Pro_4_hyd_alph_FE2OG_OXY"/>
</dbReference>
<evidence type="ECO:0000256" key="4">
    <source>
        <dbReference type="ARBA" id="ARBA00023002"/>
    </source>
</evidence>
<dbReference type="Gene3D" id="2.60.40.780">
    <property type="entry name" value="von Hippel-Lindau disease tumour suppressor, beta domain"/>
    <property type="match status" value="1"/>
</dbReference>
<dbReference type="VEuPathDB" id="FungiDB:H257_03782"/>
<evidence type="ECO:0000256" key="2">
    <source>
        <dbReference type="ARBA" id="ARBA00022723"/>
    </source>
</evidence>
<dbReference type="GeneID" id="20805778"/>
<evidence type="ECO:0000256" key="1">
    <source>
        <dbReference type="ARBA" id="ARBA00001961"/>
    </source>
</evidence>
<dbReference type="Pfam" id="PF13640">
    <property type="entry name" value="2OG-FeII_Oxy_3"/>
    <property type="match status" value="1"/>
</dbReference>
<evidence type="ECO:0000259" key="8">
    <source>
        <dbReference type="PROSITE" id="PS51471"/>
    </source>
</evidence>
<dbReference type="EMBL" id="KI913119">
    <property type="protein sequence ID" value="ETV84634.1"/>
    <property type="molecule type" value="Genomic_DNA"/>
</dbReference>
<dbReference type="AlphaFoldDB" id="W4H054"/>
<reference evidence="9" key="1">
    <citation type="submission" date="2013-12" db="EMBL/GenBank/DDBJ databases">
        <title>The Genome Sequence of Aphanomyces astaci APO3.</title>
        <authorList>
            <consortium name="The Broad Institute Genomics Platform"/>
            <person name="Russ C."/>
            <person name="Tyler B."/>
            <person name="van West P."/>
            <person name="Dieguez-Uribeondo J."/>
            <person name="Young S.K."/>
            <person name="Zeng Q."/>
            <person name="Gargeya S."/>
            <person name="Fitzgerald M."/>
            <person name="Abouelleil A."/>
            <person name="Alvarado L."/>
            <person name="Chapman S.B."/>
            <person name="Gainer-Dewar J."/>
            <person name="Goldberg J."/>
            <person name="Griggs A."/>
            <person name="Gujja S."/>
            <person name="Hansen M."/>
            <person name="Howarth C."/>
            <person name="Imamovic A."/>
            <person name="Ireland A."/>
            <person name="Larimer J."/>
            <person name="McCowan C."/>
            <person name="Murphy C."/>
            <person name="Pearson M."/>
            <person name="Poon T.W."/>
            <person name="Priest M."/>
            <person name="Roberts A."/>
            <person name="Saif S."/>
            <person name="Shea T."/>
            <person name="Sykes S."/>
            <person name="Wortman J."/>
            <person name="Nusbaum C."/>
            <person name="Birren B."/>
        </authorList>
    </citation>
    <scope>NUCLEOTIDE SEQUENCE [LARGE SCALE GENOMIC DNA]</scope>
    <source>
        <strain evidence="9">APO3</strain>
    </source>
</reference>
<dbReference type="SMART" id="SM00702">
    <property type="entry name" value="P4Hc"/>
    <property type="match status" value="1"/>
</dbReference>
<comment type="cofactor">
    <cofactor evidence="1">
        <name>L-ascorbate</name>
        <dbReference type="ChEBI" id="CHEBI:38290"/>
    </cofactor>
</comment>
<dbReference type="GO" id="GO:0005506">
    <property type="term" value="F:iron ion binding"/>
    <property type="evidence" value="ECO:0007669"/>
    <property type="project" value="InterPro"/>
</dbReference>
<name>W4H054_APHAT</name>
<evidence type="ECO:0000313" key="9">
    <source>
        <dbReference type="EMBL" id="ETV84634.1"/>
    </source>
</evidence>
<feature type="transmembrane region" description="Helical" evidence="7">
    <location>
        <begin position="26"/>
        <end position="44"/>
    </location>
</feature>
<dbReference type="InterPro" id="IPR037140">
    <property type="entry name" value="VHL_beta_dom_sf"/>
</dbReference>
<dbReference type="Gene3D" id="2.60.120.620">
    <property type="entry name" value="q2cbj1_9rhob like domain"/>
    <property type="match status" value="1"/>
</dbReference>
<keyword evidence="7" id="KW-1133">Transmembrane helix</keyword>
<evidence type="ECO:0000256" key="7">
    <source>
        <dbReference type="SAM" id="Phobius"/>
    </source>
</evidence>
<keyword evidence="5" id="KW-0408">Iron</keyword>
<dbReference type="OrthoDB" id="420380at2759"/>
<dbReference type="PANTHER" id="PTHR10869:SF226">
    <property type="entry name" value="PROLYL 4-HYDROXYLASE ALPHA SUBUNIT DOMAIN-CONTAINING PROTEIN"/>
    <property type="match status" value="1"/>
</dbReference>
<dbReference type="PANTHER" id="PTHR10869">
    <property type="entry name" value="PROLYL 4-HYDROXYLASE ALPHA SUBUNIT"/>
    <property type="match status" value="1"/>
</dbReference>